<dbReference type="InterPro" id="IPR001638">
    <property type="entry name" value="Solute-binding_3/MltF_N"/>
</dbReference>
<gene>
    <name evidence="3" type="ORF">HH308_27645</name>
</gene>
<dbReference type="EMBL" id="JABBNB010000047">
    <property type="protein sequence ID" value="NMO05001.1"/>
    <property type="molecule type" value="Genomic_DNA"/>
</dbReference>
<dbReference type="PANTHER" id="PTHR35936:SF17">
    <property type="entry name" value="ARGININE-BINDING EXTRACELLULAR PROTEIN ARTP"/>
    <property type="match status" value="1"/>
</dbReference>
<organism evidence="3 4">
    <name type="scientific">Gordonia asplenii</name>
    <dbReference type="NCBI Taxonomy" id="2725283"/>
    <lineage>
        <taxon>Bacteria</taxon>
        <taxon>Bacillati</taxon>
        <taxon>Actinomycetota</taxon>
        <taxon>Actinomycetes</taxon>
        <taxon>Mycobacteriales</taxon>
        <taxon>Gordoniaceae</taxon>
        <taxon>Gordonia</taxon>
    </lineage>
</organism>
<evidence type="ECO:0000313" key="3">
    <source>
        <dbReference type="EMBL" id="NMO05001.1"/>
    </source>
</evidence>
<protein>
    <submittedName>
        <fullName evidence="3">ABC transporter substrate-binding protein</fullName>
    </submittedName>
</protein>
<name>A0A848L956_9ACTN</name>
<keyword evidence="1" id="KW-0732">Signal</keyword>
<feature type="domain" description="Solute-binding protein family 3/N-terminal" evidence="2">
    <location>
        <begin position="45"/>
        <end position="270"/>
    </location>
</feature>
<dbReference type="Pfam" id="PF00497">
    <property type="entry name" value="SBP_bac_3"/>
    <property type="match status" value="1"/>
</dbReference>
<reference evidence="3 4" key="1">
    <citation type="submission" date="2020-04" db="EMBL/GenBank/DDBJ databases">
        <title>Gordonia sp. nov. TBRC 11910.</title>
        <authorList>
            <person name="Suriyachadkun C."/>
        </authorList>
    </citation>
    <scope>NUCLEOTIDE SEQUENCE [LARGE SCALE GENOMIC DNA]</scope>
    <source>
        <strain evidence="3 4">TBRC 11910</strain>
    </source>
</reference>
<dbReference type="RefSeq" id="WP_170197506.1">
    <property type="nucleotide sequence ID" value="NZ_JABBNB010000047.1"/>
</dbReference>
<keyword evidence="4" id="KW-1185">Reference proteome</keyword>
<evidence type="ECO:0000256" key="1">
    <source>
        <dbReference type="ARBA" id="ARBA00022729"/>
    </source>
</evidence>
<dbReference type="CDD" id="cd01004">
    <property type="entry name" value="PBP2_MidA_like"/>
    <property type="match status" value="1"/>
</dbReference>
<accession>A0A848L956</accession>
<dbReference type="Proteomes" id="UP000550729">
    <property type="component" value="Unassembled WGS sequence"/>
</dbReference>
<dbReference type="AlphaFoldDB" id="A0A848L956"/>
<evidence type="ECO:0000259" key="2">
    <source>
        <dbReference type="SMART" id="SM00062"/>
    </source>
</evidence>
<dbReference type="SMART" id="SM00062">
    <property type="entry name" value="PBPb"/>
    <property type="match status" value="1"/>
</dbReference>
<dbReference type="SUPFAM" id="SSF53850">
    <property type="entry name" value="Periplasmic binding protein-like II"/>
    <property type="match status" value="1"/>
</dbReference>
<comment type="caution">
    <text evidence="3">The sequence shown here is derived from an EMBL/GenBank/DDBJ whole genome shotgun (WGS) entry which is preliminary data.</text>
</comment>
<proteinExistence type="predicted"/>
<sequence>MALAMTLTSCTNDESLLDTKPITVTVAKQPDIAALVPAQIRDSGVLRIGTNPPYQPNEFKNRDGEIIGYDVDLLRALSQVLGLKPIFKESDFDKIIPSIQAGTFDLGMSSFTDTAEREKQVDFVTYFSAGVQWAQRTGDNVDPNNACGLKVGVQATTVEDTDEVPAKSAKCEAQGKPAIIKVKFDSQDEAVNAVLLGKVDAFSADSPVSAYAVKKTDGQLELIGPVYDSAPYGLPLMKGSSLGPAVQQAMQYLMDHGYYRTISEHWGVQAGMITKAEINGAAKN</sequence>
<evidence type="ECO:0000313" key="4">
    <source>
        <dbReference type="Proteomes" id="UP000550729"/>
    </source>
</evidence>
<dbReference type="Gene3D" id="3.40.190.10">
    <property type="entry name" value="Periplasmic binding protein-like II"/>
    <property type="match status" value="2"/>
</dbReference>
<dbReference type="PANTHER" id="PTHR35936">
    <property type="entry name" value="MEMBRANE-BOUND LYTIC MUREIN TRANSGLYCOSYLASE F"/>
    <property type="match status" value="1"/>
</dbReference>